<accession>A0ABQ0LCV5</accession>
<evidence type="ECO:0000313" key="2">
    <source>
        <dbReference type="EMBL" id="GAT48938.1"/>
    </source>
</evidence>
<dbReference type="Proteomes" id="UP000815677">
    <property type="component" value="Unassembled WGS sequence"/>
</dbReference>
<proteinExistence type="predicted"/>
<evidence type="ECO:0000313" key="3">
    <source>
        <dbReference type="Proteomes" id="UP000815677"/>
    </source>
</evidence>
<evidence type="ECO:0000256" key="1">
    <source>
        <dbReference type="SAM" id="MobiDB-lite"/>
    </source>
</evidence>
<reference evidence="2" key="1">
    <citation type="submission" date="2014-09" db="EMBL/GenBank/DDBJ databases">
        <title>Genome sequence of the luminous mushroom Mycena chlorophos for searching fungal bioluminescence genes.</title>
        <authorList>
            <person name="Tanaka Y."/>
            <person name="Kasuga D."/>
            <person name="Oba Y."/>
            <person name="Hase S."/>
            <person name="Sato K."/>
            <person name="Oba Y."/>
            <person name="Sakakibara Y."/>
        </authorList>
    </citation>
    <scope>NUCLEOTIDE SEQUENCE</scope>
</reference>
<dbReference type="EMBL" id="DF845089">
    <property type="protein sequence ID" value="GAT48938.1"/>
    <property type="molecule type" value="Genomic_DNA"/>
</dbReference>
<keyword evidence="3" id="KW-1185">Reference proteome</keyword>
<organism evidence="2 3">
    <name type="scientific">Mycena chlorophos</name>
    <name type="common">Agaric fungus</name>
    <name type="synonym">Agaricus chlorophos</name>
    <dbReference type="NCBI Taxonomy" id="658473"/>
    <lineage>
        <taxon>Eukaryota</taxon>
        <taxon>Fungi</taxon>
        <taxon>Dikarya</taxon>
        <taxon>Basidiomycota</taxon>
        <taxon>Agaricomycotina</taxon>
        <taxon>Agaricomycetes</taxon>
        <taxon>Agaricomycetidae</taxon>
        <taxon>Agaricales</taxon>
        <taxon>Marasmiineae</taxon>
        <taxon>Mycenaceae</taxon>
        <taxon>Mycena</taxon>
    </lineage>
</organism>
<name>A0ABQ0LCV5_MYCCL</name>
<feature type="region of interest" description="Disordered" evidence="1">
    <location>
        <begin position="1"/>
        <end position="20"/>
    </location>
</feature>
<gene>
    <name evidence="2" type="ORF">MCHLO_06306</name>
</gene>
<feature type="compositionally biased region" description="Basic and acidic residues" evidence="1">
    <location>
        <begin position="1"/>
        <end position="10"/>
    </location>
</feature>
<feature type="non-terminal residue" evidence="2">
    <location>
        <position position="1"/>
    </location>
</feature>
<sequence>MSRGPERGDDSSVTACSRPPPRALLPLRRVLGPRSTSLCLTRRHSTLPVAFQPAGAISAPQNLAVVAGVSTFQLPHHRVGGLPGVFQGYDKHPLRPPTAFQSARTADGGDLDGGSEALHPSVLERVETPLITLHSLRTAHSLARHPETAVSGPTLNPDAFSAFNASVVVPRSPIRAPNPGIRYASHPDQQRRPSPCRTAALKTNVHLGGTRRDCRLRNPVRTDSGWATADRSQDPEFCFAARLSLQPRARLFAWCANPLYPDASFLRRTASLAPARDGTEMCSSYSFLTRTEHFPDIIRRLIAPSFATAPFKGSSQCACFHDGALNIGVSGDSARVLILVRAARRARQAVDVAVLA</sequence>
<feature type="non-terminal residue" evidence="2">
    <location>
        <position position="356"/>
    </location>
</feature>
<protein>
    <submittedName>
        <fullName evidence="2">Uncharacterized protein</fullName>
    </submittedName>
</protein>